<feature type="compositionally biased region" description="Polar residues" evidence="1">
    <location>
        <begin position="201"/>
        <end position="219"/>
    </location>
</feature>
<reference evidence="2 3" key="1">
    <citation type="submission" date="2020-02" db="EMBL/GenBank/DDBJ databases">
        <authorList>
            <person name="Ferguson B K."/>
        </authorList>
    </citation>
    <scope>NUCLEOTIDE SEQUENCE [LARGE SCALE GENOMIC DNA]</scope>
</reference>
<evidence type="ECO:0000256" key="1">
    <source>
        <dbReference type="SAM" id="MobiDB-lite"/>
    </source>
</evidence>
<gene>
    <name evidence="2" type="ORF">NTEN_LOCUS6898</name>
</gene>
<keyword evidence="3" id="KW-1185">Reference proteome</keyword>
<feature type="region of interest" description="Disordered" evidence="1">
    <location>
        <begin position="199"/>
        <end position="230"/>
    </location>
</feature>
<organism evidence="2 3">
    <name type="scientific">Nesidiocoris tenuis</name>
    <dbReference type="NCBI Taxonomy" id="355587"/>
    <lineage>
        <taxon>Eukaryota</taxon>
        <taxon>Metazoa</taxon>
        <taxon>Ecdysozoa</taxon>
        <taxon>Arthropoda</taxon>
        <taxon>Hexapoda</taxon>
        <taxon>Insecta</taxon>
        <taxon>Pterygota</taxon>
        <taxon>Neoptera</taxon>
        <taxon>Paraneoptera</taxon>
        <taxon>Hemiptera</taxon>
        <taxon>Heteroptera</taxon>
        <taxon>Panheteroptera</taxon>
        <taxon>Cimicomorpha</taxon>
        <taxon>Miridae</taxon>
        <taxon>Dicyphina</taxon>
        <taxon>Nesidiocoris</taxon>
    </lineage>
</organism>
<protein>
    <submittedName>
        <fullName evidence="2">Uncharacterized protein</fullName>
    </submittedName>
</protein>
<feature type="compositionally biased region" description="Basic and acidic residues" evidence="1">
    <location>
        <begin position="51"/>
        <end position="60"/>
    </location>
</feature>
<proteinExistence type="predicted"/>
<dbReference type="EMBL" id="CADCXU010010416">
    <property type="protein sequence ID" value="CAB0001111.1"/>
    <property type="molecule type" value="Genomic_DNA"/>
</dbReference>
<dbReference type="AlphaFoldDB" id="A0A6H5GGE0"/>
<name>A0A6H5GGE0_9HEMI</name>
<feature type="region of interest" description="Disordered" evidence="1">
    <location>
        <begin position="51"/>
        <end position="72"/>
    </location>
</feature>
<sequence>MSPSLCVIVSFTSSLIMSLTTRGGHYLNTSEFNFLSSLPVQARASWRENLEKREERERSRVNLNRGESQPKPPCMSEELCKFCTGVHFSIAKTNLTIYRMCFNPGVHRCVRSVQWYILYRQKGGFGSNEKSLIVTDRNRAPSSALMPPRKSDRPTEVNRSYLNCSLPEIPPFSNRTRNVQLPLQQRFLTLPAVRSHPFNVRNGSRGNALNASTSPQIVSLRSDPADQTLV</sequence>
<accession>A0A6H5GGE0</accession>
<evidence type="ECO:0000313" key="2">
    <source>
        <dbReference type="EMBL" id="CAB0001111.1"/>
    </source>
</evidence>
<evidence type="ECO:0000313" key="3">
    <source>
        <dbReference type="Proteomes" id="UP000479000"/>
    </source>
</evidence>
<dbReference type="Proteomes" id="UP000479000">
    <property type="component" value="Unassembled WGS sequence"/>
</dbReference>